<evidence type="ECO:0000256" key="1">
    <source>
        <dbReference type="ARBA" id="ARBA00022490"/>
    </source>
</evidence>
<protein>
    <recommendedName>
        <fullName evidence="6">33 kDa chaperonin</fullName>
    </recommendedName>
    <alternativeName>
        <fullName evidence="6">Heat shock protein 33 homolog</fullName>
        <shortName evidence="6">HSP33</shortName>
    </alternativeName>
</protein>
<dbReference type="GO" id="GO:0044183">
    <property type="term" value="F:protein folding chaperone"/>
    <property type="evidence" value="ECO:0007669"/>
    <property type="project" value="TreeGrafter"/>
</dbReference>
<gene>
    <name evidence="6 7" type="primary">hslO</name>
    <name evidence="7" type="ORF">PRVXT_000735</name>
</gene>
<dbReference type="Gene3D" id="3.55.30.10">
    <property type="entry name" value="Hsp33 domain"/>
    <property type="match status" value="1"/>
</dbReference>
<dbReference type="GO" id="GO:0051082">
    <property type="term" value="F:unfolded protein binding"/>
    <property type="evidence" value="ECO:0007669"/>
    <property type="project" value="UniProtKB-UniRule"/>
</dbReference>
<dbReference type="SUPFAM" id="SSF64397">
    <property type="entry name" value="Hsp33 domain"/>
    <property type="match status" value="1"/>
</dbReference>
<dbReference type="InterPro" id="IPR016154">
    <property type="entry name" value="Heat_shock_Hsp33_C"/>
</dbReference>
<dbReference type="RefSeq" id="WP_350344339.1">
    <property type="nucleotide sequence ID" value="NZ_CP158367.1"/>
</dbReference>
<keyword evidence="4 6" id="KW-0143">Chaperone</keyword>
<dbReference type="GO" id="GO:0042026">
    <property type="term" value="P:protein refolding"/>
    <property type="evidence" value="ECO:0007669"/>
    <property type="project" value="TreeGrafter"/>
</dbReference>
<dbReference type="InterPro" id="IPR000397">
    <property type="entry name" value="Heat_shock_Hsp33"/>
</dbReference>
<dbReference type="HAMAP" id="MF_00117">
    <property type="entry name" value="HslO"/>
    <property type="match status" value="1"/>
</dbReference>
<keyword evidence="1 6" id="KW-0963">Cytoplasm</keyword>
<proteinExistence type="inferred from homology"/>
<reference evidence="7" key="2">
    <citation type="submission" date="2024-06" db="EMBL/GenBank/DDBJ databases">
        <authorList>
            <person name="Petrova K.O."/>
            <person name="Toshchakov S.V."/>
            <person name="Boltjanskaja Y.V."/>
            <person name="Kevbrin V."/>
        </authorList>
    </citation>
    <scope>NUCLEOTIDE SEQUENCE</scope>
    <source>
        <strain evidence="7">Z-910T</strain>
    </source>
</reference>
<dbReference type="PANTHER" id="PTHR30111">
    <property type="entry name" value="33 KDA CHAPERONIN"/>
    <property type="match status" value="1"/>
</dbReference>
<dbReference type="EMBL" id="CP158367">
    <property type="protein sequence ID" value="XBX75596.1"/>
    <property type="molecule type" value="Genomic_DNA"/>
</dbReference>
<evidence type="ECO:0000256" key="4">
    <source>
        <dbReference type="ARBA" id="ARBA00023186"/>
    </source>
</evidence>
<organism evidence="7">
    <name type="scientific">Proteinivorax tanatarense</name>
    <dbReference type="NCBI Taxonomy" id="1260629"/>
    <lineage>
        <taxon>Bacteria</taxon>
        <taxon>Bacillati</taxon>
        <taxon>Bacillota</taxon>
        <taxon>Clostridia</taxon>
        <taxon>Eubacteriales</taxon>
        <taxon>Proteinivoracaceae</taxon>
        <taxon>Proteinivorax</taxon>
    </lineage>
</organism>
<comment type="function">
    <text evidence="6">Redox regulated molecular chaperone. Protects both thermally unfolding and oxidatively damaged proteins from irreversible aggregation. Plays an important role in the bacterial defense system toward oxidative stress.</text>
</comment>
<dbReference type="SUPFAM" id="SSF118352">
    <property type="entry name" value="HSP33 redox switch-like"/>
    <property type="match status" value="1"/>
</dbReference>
<dbReference type="AlphaFoldDB" id="A0AAU7VN53"/>
<accession>A0AAU7VN53</accession>
<comment type="similarity">
    <text evidence="6">Belongs to the HSP33 family.</text>
</comment>
<dbReference type="Pfam" id="PF01430">
    <property type="entry name" value="HSP33"/>
    <property type="match status" value="1"/>
</dbReference>
<keyword evidence="3 6" id="KW-1015">Disulfide bond</keyword>
<comment type="PTM">
    <text evidence="6">Under oxidizing conditions two disulfide bonds are formed involving the reactive cysteines. Under reducing conditions zinc is bound to the reactive cysteines and the protein is inactive.</text>
</comment>
<keyword evidence="5 6" id="KW-0676">Redox-active center</keyword>
<dbReference type="CDD" id="cd00498">
    <property type="entry name" value="Hsp33"/>
    <property type="match status" value="1"/>
</dbReference>
<evidence type="ECO:0000256" key="3">
    <source>
        <dbReference type="ARBA" id="ARBA00023157"/>
    </source>
</evidence>
<evidence type="ECO:0000313" key="7">
    <source>
        <dbReference type="EMBL" id="XBX75596.1"/>
    </source>
</evidence>
<dbReference type="NCBIfam" id="NF001033">
    <property type="entry name" value="PRK00114.1"/>
    <property type="match status" value="1"/>
</dbReference>
<dbReference type="InterPro" id="IPR016153">
    <property type="entry name" value="Heat_shock_Hsp33_N"/>
</dbReference>
<dbReference type="PANTHER" id="PTHR30111:SF1">
    <property type="entry name" value="33 KDA CHAPERONIN"/>
    <property type="match status" value="1"/>
</dbReference>
<keyword evidence="2 6" id="KW-0862">Zinc</keyword>
<sequence length="290" mass="31908">MKDYLLYSTAAQGNVRCLTAITTDLTQSAQAKHHLFPVASAALGRLLTGGLLMASSEFKGKERLNLRINGDGPLGQMFVDAGIGEARGYVANPQIELPLNSHGKLDVKKGVGNGELTIIKDLRLKEPYVSTMQLISGEIAEDLTYYYATSEQKPSSFGLGVLVDTNGKIISSGGFLVQIMPDATDEQVNAVEQNIAEINGVVDFIKKNNTPEKMAEKLLVNLSPKPLDKQPLDYRCSCDRQRFTKGLISLGKNELENMLQEKKQFELSCHFCNSTYIFTQTDIVNLLKEI</sequence>
<dbReference type="GO" id="GO:0005737">
    <property type="term" value="C:cytoplasm"/>
    <property type="evidence" value="ECO:0007669"/>
    <property type="project" value="UniProtKB-SubCell"/>
</dbReference>
<evidence type="ECO:0000256" key="6">
    <source>
        <dbReference type="HAMAP-Rule" id="MF_00117"/>
    </source>
</evidence>
<comment type="subcellular location">
    <subcellularLocation>
        <location evidence="6">Cytoplasm</location>
    </subcellularLocation>
</comment>
<reference evidence="7" key="1">
    <citation type="journal article" date="2013" name="Extremophiles">
        <title>Proteinivorax tanatarense gen. nov., sp. nov., an anaerobic, haloalkaliphilic, proteolytic bacterium isolated from a decaying algal bloom, and proposal of Proteinivoraceae fam. nov.</title>
        <authorList>
            <person name="Kevbrin V."/>
            <person name="Boltyanskaya Y."/>
            <person name="Zhilina T."/>
            <person name="Kolganova T."/>
            <person name="Lavrentjeva E."/>
            <person name="Kuznetsov B."/>
        </authorList>
    </citation>
    <scope>NUCLEOTIDE SEQUENCE</scope>
    <source>
        <strain evidence="7">Z-910T</strain>
    </source>
</reference>
<evidence type="ECO:0000256" key="2">
    <source>
        <dbReference type="ARBA" id="ARBA00022833"/>
    </source>
</evidence>
<feature type="disulfide bond" description="Redox-active" evidence="6">
    <location>
        <begin position="269"/>
        <end position="272"/>
    </location>
</feature>
<feature type="disulfide bond" description="Redox-active" evidence="6">
    <location>
        <begin position="236"/>
        <end position="238"/>
    </location>
</feature>
<name>A0AAU7VN53_9FIRM</name>
<dbReference type="PIRSF" id="PIRSF005261">
    <property type="entry name" value="Heat_shock_Hsp33"/>
    <property type="match status" value="1"/>
</dbReference>
<dbReference type="Gene3D" id="3.90.1280.10">
    <property type="entry name" value="HSP33 redox switch-like"/>
    <property type="match status" value="1"/>
</dbReference>
<evidence type="ECO:0000256" key="5">
    <source>
        <dbReference type="ARBA" id="ARBA00023284"/>
    </source>
</evidence>